<accession>A0A7X0G5X1</accession>
<dbReference type="RefSeq" id="WP_185032269.1">
    <property type="nucleotide sequence ID" value="NZ_JACHMQ010000001.1"/>
</dbReference>
<proteinExistence type="predicted"/>
<comment type="caution">
    <text evidence="3">The sequence shown here is derived from an EMBL/GenBank/DDBJ whole genome shotgun (WGS) entry which is preliminary data.</text>
</comment>
<reference evidence="3 4" key="1">
    <citation type="submission" date="2020-08" db="EMBL/GenBank/DDBJ databases">
        <title>Sequencing the genomes of 1000 actinobacteria strains.</title>
        <authorList>
            <person name="Klenk H.-P."/>
        </authorList>
    </citation>
    <scope>NUCLEOTIDE SEQUENCE [LARGE SCALE GENOMIC DNA]</scope>
    <source>
        <strain evidence="3 4">DSM 43675</strain>
    </source>
</reference>
<organism evidence="3 4">
    <name type="scientific">Actinomadura coerulea</name>
    <dbReference type="NCBI Taxonomy" id="46159"/>
    <lineage>
        <taxon>Bacteria</taxon>
        <taxon>Bacillati</taxon>
        <taxon>Actinomycetota</taxon>
        <taxon>Actinomycetes</taxon>
        <taxon>Streptosporangiales</taxon>
        <taxon>Thermomonosporaceae</taxon>
        <taxon>Actinomadura</taxon>
    </lineage>
</organism>
<keyword evidence="2" id="KW-0812">Transmembrane</keyword>
<evidence type="ECO:0000313" key="3">
    <source>
        <dbReference type="EMBL" id="MBB6400028.1"/>
    </source>
</evidence>
<name>A0A7X0G5X1_9ACTN</name>
<evidence type="ECO:0000313" key="4">
    <source>
        <dbReference type="Proteomes" id="UP000546324"/>
    </source>
</evidence>
<sequence>MTYLSGMLSLVAIVVMATLVLLAVRRDRALRRNAPDKVVAAASGMGSVPGPAVPGPGGAGPAVPGPVAPGSVVPGEAGGQ</sequence>
<keyword evidence="4" id="KW-1185">Reference proteome</keyword>
<gene>
    <name evidence="3" type="ORF">BKA00_006942</name>
</gene>
<dbReference type="Proteomes" id="UP000546324">
    <property type="component" value="Unassembled WGS sequence"/>
</dbReference>
<evidence type="ECO:0000256" key="2">
    <source>
        <dbReference type="SAM" id="Phobius"/>
    </source>
</evidence>
<feature type="region of interest" description="Disordered" evidence="1">
    <location>
        <begin position="41"/>
        <end position="80"/>
    </location>
</feature>
<feature type="compositionally biased region" description="Low complexity" evidence="1">
    <location>
        <begin position="68"/>
        <end position="80"/>
    </location>
</feature>
<protein>
    <submittedName>
        <fullName evidence="3">Uncharacterized protein</fullName>
    </submittedName>
</protein>
<evidence type="ECO:0000256" key="1">
    <source>
        <dbReference type="SAM" id="MobiDB-lite"/>
    </source>
</evidence>
<keyword evidence="2" id="KW-1133">Transmembrane helix</keyword>
<feature type="transmembrane region" description="Helical" evidence="2">
    <location>
        <begin position="6"/>
        <end position="24"/>
    </location>
</feature>
<dbReference type="AlphaFoldDB" id="A0A7X0G5X1"/>
<dbReference type="EMBL" id="JACHMQ010000001">
    <property type="protein sequence ID" value="MBB6400028.1"/>
    <property type="molecule type" value="Genomic_DNA"/>
</dbReference>
<keyword evidence="2" id="KW-0472">Membrane</keyword>